<evidence type="ECO:0000256" key="8">
    <source>
        <dbReference type="ARBA" id="ARBA00022840"/>
    </source>
</evidence>
<organism evidence="13 14">
    <name type="scientific">Candida orthopsilosis (strain 90-125)</name>
    <name type="common">Yeast</name>
    <dbReference type="NCBI Taxonomy" id="1136231"/>
    <lineage>
        <taxon>Eukaryota</taxon>
        <taxon>Fungi</taxon>
        <taxon>Dikarya</taxon>
        <taxon>Ascomycota</taxon>
        <taxon>Saccharomycotina</taxon>
        <taxon>Pichiomycetes</taxon>
        <taxon>Debaryomycetaceae</taxon>
        <taxon>Candida/Lodderomyces clade</taxon>
        <taxon>Candida</taxon>
    </lineage>
</organism>
<dbReference type="GO" id="GO:0071592">
    <property type="term" value="P:nicotinic acid riboside biosynthetic process"/>
    <property type="evidence" value="ECO:0007669"/>
    <property type="project" value="TreeGrafter"/>
</dbReference>
<dbReference type="GeneID" id="14539019"/>
<keyword evidence="14" id="KW-1185">Reference proteome</keyword>
<evidence type="ECO:0000313" key="13">
    <source>
        <dbReference type="EMBL" id="CCG22753.1"/>
    </source>
</evidence>
<dbReference type="HOGENOM" id="CLU_031816_1_0_1"/>
<dbReference type="GO" id="GO:0071590">
    <property type="term" value="P:nicotinamide riboside biosynthetic process"/>
    <property type="evidence" value="ECO:0007669"/>
    <property type="project" value="TreeGrafter"/>
</dbReference>
<keyword evidence="9 12" id="KW-0460">Magnesium</keyword>
<dbReference type="OrthoDB" id="185373at2759"/>
<dbReference type="EC" id="3.1.3.-" evidence="12"/>
<dbReference type="GO" id="GO:0006190">
    <property type="term" value="P:inosine salvage"/>
    <property type="evidence" value="ECO:0007669"/>
    <property type="project" value="InterPro"/>
</dbReference>
<evidence type="ECO:0000256" key="3">
    <source>
        <dbReference type="ARBA" id="ARBA00011881"/>
    </source>
</evidence>
<dbReference type="PANTHER" id="PTHR28213:SF1">
    <property type="entry name" value="IMP-SPECIFIC 5'-NUCLEOTIDASE 1"/>
    <property type="match status" value="1"/>
</dbReference>
<evidence type="ECO:0000256" key="11">
    <source>
        <dbReference type="ARBA" id="ARBA00047413"/>
    </source>
</evidence>
<comment type="cofactor">
    <cofactor evidence="1 12">
        <name>Mg(2+)</name>
        <dbReference type="ChEBI" id="CHEBI:18420"/>
    </cofactor>
</comment>
<dbReference type="InterPro" id="IPR009453">
    <property type="entry name" value="ISN1"/>
</dbReference>
<dbReference type="GO" id="GO:0008253">
    <property type="term" value="F:5'-nucleotidase activity"/>
    <property type="evidence" value="ECO:0007669"/>
    <property type="project" value="InterPro"/>
</dbReference>
<evidence type="ECO:0000256" key="9">
    <source>
        <dbReference type="ARBA" id="ARBA00022842"/>
    </source>
</evidence>
<dbReference type="eggNOG" id="ENOG502QR24">
    <property type="taxonomic scope" value="Eukaryota"/>
</dbReference>
<evidence type="ECO:0000256" key="4">
    <source>
        <dbReference type="ARBA" id="ARBA00015544"/>
    </source>
</evidence>
<reference evidence="13 14" key="1">
    <citation type="journal article" date="2012" name="PLoS ONE">
        <title>Sequence and analysis of the genome of the pathogenic yeast Candida orthopsilosis.</title>
        <authorList>
            <person name="Riccombeni A."/>
            <person name="Vidanes G."/>
            <person name="Proux-Wera E."/>
            <person name="Wolfe K.H."/>
            <person name="Butler G."/>
        </authorList>
    </citation>
    <scope>NUCLEOTIDE SEQUENCE [LARGE SCALE GENOMIC DNA]</scope>
    <source>
        <strain evidence="13 14">Co 90-125</strain>
    </source>
</reference>
<dbReference type="EMBL" id="HE681720">
    <property type="protein sequence ID" value="CCG22753.1"/>
    <property type="molecule type" value="Genomic_DNA"/>
</dbReference>
<comment type="subunit">
    <text evidence="3 12">Homotetramer.</text>
</comment>
<keyword evidence="7 12" id="KW-0378">Hydrolase</keyword>
<evidence type="ECO:0000256" key="5">
    <source>
        <dbReference type="ARBA" id="ARBA00022723"/>
    </source>
</evidence>
<dbReference type="AlphaFoldDB" id="H8X232"/>
<evidence type="ECO:0000313" key="14">
    <source>
        <dbReference type="Proteomes" id="UP000005018"/>
    </source>
</evidence>
<evidence type="ECO:0000256" key="1">
    <source>
        <dbReference type="ARBA" id="ARBA00001946"/>
    </source>
</evidence>
<dbReference type="GO" id="GO:0000287">
    <property type="term" value="F:magnesium ion binding"/>
    <property type="evidence" value="ECO:0007669"/>
    <property type="project" value="InterPro"/>
</dbReference>
<keyword evidence="8" id="KW-0067">ATP-binding</keyword>
<keyword evidence="5" id="KW-0479">Metal-binding</keyword>
<keyword evidence="6" id="KW-0547">Nucleotide-binding</keyword>
<sequence>MLLIQTSLPPSITPPLTMTSRYRVEYALKSHRRDEFIEWIKALLACPFVLHADIESFDTEFPELYNLPEDSERYYKNHELKIAQDCQNRYLQIFKDVETLIDHTRAIDKLNDQDPTRNATSRLRNLVPSLGRFFTSLPLAEAFLLEDGRRAISKRRLVSPSFNDVRMILNTAQIMALSNINHNKTDSHIKLITFDGDVTLYEDGQSLEESSAVVKRLVTLLQLDLFVGVVTAAGYPSQAGADKYYERLKGLIDYLNRDDCILTPRQRENLLVMGAESNYLFRYNTEMKGLKFIDSDDWLLPEVKNWDIGKIDYIMHTIHDHLSHLRMKFNLESTTTIIKKERSVGIIPNAGCKILREQLEEMVLSCSNKLSIILQSTSKTKSNSTAATEATVSPDKSPRSLALSDIKVCAFNGGSDVWVDIGDKALGVESLQKYICQRGDLDVCPITKSESLHIGDQFASLGANDFKARLSACTVWIANPAETVAILDDLISFMK</sequence>
<dbReference type="Pfam" id="PF06437">
    <property type="entry name" value="ISN1"/>
    <property type="match status" value="1"/>
</dbReference>
<evidence type="ECO:0000256" key="2">
    <source>
        <dbReference type="ARBA" id="ARBA00005307"/>
    </source>
</evidence>
<protein>
    <recommendedName>
        <fullName evidence="4 12">IMP-specific 5'-nucleotidase 1</fullName>
        <ecNumber evidence="12">3.1.3.-</ecNumber>
    </recommendedName>
</protein>
<accession>H8X232</accession>
<evidence type="ECO:0000256" key="7">
    <source>
        <dbReference type="ARBA" id="ARBA00022801"/>
    </source>
</evidence>
<dbReference type="KEGG" id="cot:CORT_0B10510"/>
<comment type="similarity">
    <text evidence="2 12">Belongs to the ISN1 family.</text>
</comment>
<comment type="function">
    <text evidence="12">IMP-specific 5'-nucleotidase involved in IMP (inositol monophosphate) degradation.</text>
</comment>
<name>H8X232_CANO9</name>
<evidence type="ECO:0000256" key="6">
    <source>
        <dbReference type="ARBA" id="ARBA00022741"/>
    </source>
</evidence>
<dbReference type="GO" id="GO:0009117">
    <property type="term" value="P:nucleotide metabolic process"/>
    <property type="evidence" value="ECO:0007669"/>
    <property type="project" value="UniProtKB-KW"/>
</dbReference>
<dbReference type="GO" id="GO:0005524">
    <property type="term" value="F:ATP binding"/>
    <property type="evidence" value="ECO:0007669"/>
    <property type="project" value="UniProtKB-KW"/>
</dbReference>
<evidence type="ECO:0000256" key="12">
    <source>
        <dbReference type="PIRNR" id="PIRNR028836"/>
    </source>
</evidence>
<gene>
    <name evidence="13" type="ORF">CORT_0B10510</name>
</gene>
<dbReference type="Proteomes" id="UP000005018">
    <property type="component" value="Chromosome 2"/>
</dbReference>
<keyword evidence="10 12" id="KW-0546">Nucleotide metabolism</keyword>
<proteinExistence type="inferred from homology"/>
<dbReference type="RefSeq" id="XP_003868188.1">
    <property type="nucleotide sequence ID" value="XM_003868140.1"/>
</dbReference>
<dbReference type="PIRSF" id="PIRSF028836">
    <property type="entry name" value="ISN1"/>
    <property type="match status" value="1"/>
</dbReference>
<comment type="catalytic activity">
    <reaction evidence="11">
        <text>IMP + H2O = inosine + phosphate</text>
        <dbReference type="Rhea" id="RHEA:27718"/>
        <dbReference type="ChEBI" id="CHEBI:15377"/>
        <dbReference type="ChEBI" id="CHEBI:17596"/>
        <dbReference type="ChEBI" id="CHEBI:43474"/>
        <dbReference type="ChEBI" id="CHEBI:58053"/>
        <dbReference type="EC" id="3.1.3.99"/>
    </reaction>
</comment>
<evidence type="ECO:0000256" key="10">
    <source>
        <dbReference type="ARBA" id="ARBA00023080"/>
    </source>
</evidence>
<dbReference type="PANTHER" id="PTHR28213">
    <property type="entry name" value="IMP-SPECIFIC 5'-NUCLEOTIDASE 1"/>
    <property type="match status" value="1"/>
</dbReference>